<keyword evidence="1" id="KW-1133">Transmembrane helix</keyword>
<evidence type="ECO:0000313" key="3">
    <source>
        <dbReference type="EMBL" id="CAL5973269.1"/>
    </source>
</evidence>
<proteinExistence type="predicted"/>
<keyword evidence="4" id="KW-1185">Reference proteome</keyword>
<name>A0AA86TXF9_9EUKA</name>
<dbReference type="EMBL" id="CAXDID020000004">
    <property type="protein sequence ID" value="CAL5973269.1"/>
    <property type="molecule type" value="Genomic_DNA"/>
</dbReference>
<keyword evidence="1" id="KW-0812">Transmembrane</keyword>
<accession>A0AA86TXF9</accession>
<gene>
    <name evidence="2" type="ORF">HINF_LOCUS20745</name>
    <name evidence="3" type="ORF">HINF_LOCUS2291</name>
</gene>
<feature type="transmembrane region" description="Helical" evidence="1">
    <location>
        <begin position="123"/>
        <end position="142"/>
    </location>
</feature>
<evidence type="ECO:0000313" key="2">
    <source>
        <dbReference type="EMBL" id="CAI9933100.1"/>
    </source>
</evidence>
<reference evidence="3 4" key="2">
    <citation type="submission" date="2024-07" db="EMBL/GenBank/DDBJ databases">
        <authorList>
            <person name="Akdeniz Z."/>
        </authorList>
    </citation>
    <scope>NUCLEOTIDE SEQUENCE [LARGE SCALE GENOMIC DNA]</scope>
</reference>
<keyword evidence="1" id="KW-0472">Membrane</keyword>
<dbReference type="AlphaFoldDB" id="A0AA86TXF9"/>
<protein>
    <submittedName>
        <fullName evidence="3">Hypothetical_protein</fullName>
    </submittedName>
</protein>
<dbReference type="Proteomes" id="UP001642409">
    <property type="component" value="Unassembled WGS sequence"/>
</dbReference>
<feature type="transmembrane region" description="Helical" evidence="1">
    <location>
        <begin position="16"/>
        <end position="36"/>
    </location>
</feature>
<sequence length="217" mass="25763">MLLHLKEAPSEERVNAQFSCAFIGFRALAFLGLFLLGRQVLFSLFQDVFNVLDFVQRFNFLLEYSAMIFRYEISLVERLHNDHRQLDYIFVIFMFAWSSAQFCIVSSSSLHNFFQYSSGSNCSSATICLISLACSSILARLFRFQYFTWQDRFRFDVQFLCLGLLKIQEFQCQSVFFQLELRELAWVRFIEFEIFLRLRSCWYFGSLVIQEDQCCCN</sequence>
<comment type="caution">
    <text evidence="2">The sequence shown here is derived from an EMBL/GenBank/DDBJ whole genome shotgun (WGS) entry which is preliminary data.</text>
</comment>
<feature type="transmembrane region" description="Helical" evidence="1">
    <location>
        <begin position="88"/>
        <end position="111"/>
    </location>
</feature>
<organism evidence="2">
    <name type="scientific">Hexamita inflata</name>
    <dbReference type="NCBI Taxonomy" id="28002"/>
    <lineage>
        <taxon>Eukaryota</taxon>
        <taxon>Metamonada</taxon>
        <taxon>Diplomonadida</taxon>
        <taxon>Hexamitidae</taxon>
        <taxon>Hexamitinae</taxon>
        <taxon>Hexamita</taxon>
    </lineage>
</organism>
<evidence type="ECO:0000313" key="4">
    <source>
        <dbReference type="Proteomes" id="UP001642409"/>
    </source>
</evidence>
<evidence type="ECO:0000256" key="1">
    <source>
        <dbReference type="SAM" id="Phobius"/>
    </source>
</evidence>
<dbReference type="EMBL" id="CATOUU010000531">
    <property type="protein sequence ID" value="CAI9933100.1"/>
    <property type="molecule type" value="Genomic_DNA"/>
</dbReference>
<reference evidence="2" key="1">
    <citation type="submission" date="2023-06" db="EMBL/GenBank/DDBJ databases">
        <authorList>
            <person name="Kurt Z."/>
        </authorList>
    </citation>
    <scope>NUCLEOTIDE SEQUENCE</scope>
</reference>